<protein>
    <submittedName>
        <fullName evidence="1">Uncharacterized protein</fullName>
    </submittedName>
</protein>
<proteinExistence type="predicted"/>
<gene>
    <name evidence="1" type="ORF">C1H69_23045</name>
</gene>
<accession>A0A2N7TUF2</accession>
<evidence type="ECO:0000313" key="2">
    <source>
        <dbReference type="Proteomes" id="UP000235803"/>
    </source>
</evidence>
<dbReference type="Proteomes" id="UP000235803">
    <property type="component" value="Unassembled WGS sequence"/>
</dbReference>
<evidence type="ECO:0000313" key="1">
    <source>
        <dbReference type="EMBL" id="PMR71814.1"/>
    </source>
</evidence>
<dbReference type="AlphaFoldDB" id="A0A2N7TUF2"/>
<keyword evidence="2" id="KW-1185">Reference proteome</keyword>
<sequence length="140" mass="16407">MSLRNTLRNSFNNNNSFKIEISKDGDELIGFIVSFNNRGKSIKHEGAMVKEWLDIQSFSNKYFYAVEYMKRQTFLYEMFESIVHTVISDISVDERAEALHLYEDHEGSLYVDEGITFICEYVFDYLTTIIGETNNDKKKI</sequence>
<organism evidence="1 2">
    <name type="scientific">Billgrantia endophytica</name>
    <dbReference type="NCBI Taxonomy" id="2033802"/>
    <lineage>
        <taxon>Bacteria</taxon>
        <taxon>Pseudomonadati</taxon>
        <taxon>Pseudomonadota</taxon>
        <taxon>Gammaproteobacteria</taxon>
        <taxon>Oceanospirillales</taxon>
        <taxon>Halomonadaceae</taxon>
        <taxon>Billgrantia</taxon>
    </lineage>
</organism>
<name>A0A2N7TUF2_9GAMM</name>
<dbReference type="RefSeq" id="WP_102655723.1">
    <property type="nucleotide sequence ID" value="NZ_PNRF01000050.1"/>
</dbReference>
<reference evidence="1 2" key="1">
    <citation type="submission" date="2018-01" db="EMBL/GenBank/DDBJ databases">
        <title>Halomonas endophytica sp. nov., isolated from storage liquid in the stems of Populus euphratica.</title>
        <authorList>
            <person name="Chen C."/>
        </authorList>
    </citation>
    <scope>NUCLEOTIDE SEQUENCE [LARGE SCALE GENOMIC DNA]</scope>
    <source>
        <strain evidence="1 2">MC28</strain>
    </source>
</reference>
<comment type="caution">
    <text evidence="1">The sequence shown here is derived from an EMBL/GenBank/DDBJ whole genome shotgun (WGS) entry which is preliminary data.</text>
</comment>
<dbReference type="EMBL" id="PNRF01000050">
    <property type="protein sequence ID" value="PMR71814.1"/>
    <property type="molecule type" value="Genomic_DNA"/>
</dbReference>